<dbReference type="Pfam" id="PF13970">
    <property type="entry name" value="DUF4221"/>
    <property type="match status" value="1"/>
</dbReference>
<proteinExistence type="predicted"/>
<dbReference type="AlphaFoldDB" id="A0A2P8E7M7"/>
<dbReference type="InterPro" id="IPR025316">
    <property type="entry name" value="DUF4221"/>
</dbReference>
<dbReference type="PROSITE" id="PS51257">
    <property type="entry name" value="PROKAR_LIPOPROTEIN"/>
    <property type="match status" value="1"/>
</dbReference>
<dbReference type="EMBL" id="PYGF01000003">
    <property type="protein sequence ID" value="PSL05493.1"/>
    <property type="molecule type" value="Genomic_DNA"/>
</dbReference>
<organism evidence="1 2">
    <name type="scientific">Cecembia rubra</name>
    <dbReference type="NCBI Taxonomy" id="1485585"/>
    <lineage>
        <taxon>Bacteria</taxon>
        <taxon>Pseudomonadati</taxon>
        <taxon>Bacteroidota</taxon>
        <taxon>Cytophagia</taxon>
        <taxon>Cytophagales</taxon>
        <taxon>Cyclobacteriaceae</taxon>
        <taxon>Cecembia</taxon>
    </lineage>
</organism>
<name>A0A2P8E7M7_9BACT</name>
<keyword evidence="2" id="KW-1185">Reference proteome</keyword>
<comment type="caution">
    <text evidence="1">The sequence shown here is derived from an EMBL/GenBank/DDBJ whole genome shotgun (WGS) entry which is preliminary data.</text>
</comment>
<dbReference type="Proteomes" id="UP000240708">
    <property type="component" value="Unassembled WGS sequence"/>
</dbReference>
<gene>
    <name evidence="1" type="ORF">CLV48_1032</name>
</gene>
<protein>
    <submittedName>
        <fullName evidence="1">Uncharacterized protein DUF4221</fullName>
    </submittedName>
</protein>
<evidence type="ECO:0000313" key="2">
    <source>
        <dbReference type="Proteomes" id="UP000240708"/>
    </source>
</evidence>
<accession>A0A2P8E7M7</accession>
<dbReference type="OrthoDB" id="828261at2"/>
<sequence length="380" mass="44473">MRVLFIYILIIPLLLISCDNSTISKNPENQFLIKSKSVKFPLDEVSNYEFYIYQTVGDSLLILNQINYSLDIYSLSEQSLIGRINIDREGMNGIERLNTFYYFNQDSIFLFSQFLLKNSLIVNVEGNIIDRVRHNEFNSDVDGLINHVGTPSMPNIIFDNELHFSVFQLTNESIENDNFIHEHSLDLKSGNFKSYTYIKKPSFMHNQRWIDETFTRIKIDKEEWFFSWNLSDTVYYIKGENGVLIESKAIPMNGGISTNPKPVPKENYDGKWLEMSLEEYVYGKILLDKNKNIMHRLRYVPTVKPNLPKNYSNNPYLIKNFEILTYRLDGEFLGTTRINSGTYDPRLLFLGPEGIYIPRIHPNYKNLNEDEIVYDVFSAE</sequence>
<evidence type="ECO:0000313" key="1">
    <source>
        <dbReference type="EMBL" id="PSL05493.1"/>
    </source>
</evidence>
<reference evidence="1 2" key="1">
    <citation type="submission" date="2018-03" db="EMBL/GenBank/DDBJ databases">
        <title>Genomic Encyclopedia of Archaeal and Bacterial Type Strains, Phase II (KMG-II): from individual species to whole genera.</title>
        <authorList>
            <person name="Goeker M."/>
        </authorList>
    </citation>
    <scope>NUCLEOTIDE SEQUENCE [LARGE SCALE GENOMIC DNA]</scope>
    <source>
        <strain evidence="1 2">DSM 28057</strain>
    </source>
</reference>